<keyword evidence="5" id="KW-0378">Hydrolase</keyword>
<name>A0ABD0YB58_9HEMI</name>
<evidence type="ECO:0000256" key="6">
    <source>
        <dbReference type="ARBA" id="ARBA00022840"/>
    </source>
</evidence>
<proteinExistence type="inferred from homology"/>
<evidence type="ECO:0000256" key="11">
    <source>
        <dbReference type="RuleBase" id="RU003651"/>
    </source>
</evidence>
<dbReference type="Gene3D" id="1.10.8.60">
    <property type="match status" value="2"/>
</dbReference>
<dbReference type="GO" id="GO:0005524">
    <property type="term" value="F:ATP binding"/>
    <property type="evidence" value="ECO:0007669"/>
    <property type="project" value="UniProtKB-KW"/>
</dbReference>
<dbReference type="InterPro" id="IPR050168">
    <property type="entry name" value="AAA_ATPase_domain"/>
</dbReference>
<evidence type="ECO:0000256" key="10">
    <source>
        <dbReference type="ARBA" id="ARBA00048778"/>
    </source>
</evidence>
<dbReference type="InterPro" id="IPR003960">
    <property type="entry name" value="ATPase_AAA_CS"/>
</dbReference>
<sequence length="689" mass="76701">MRYPDRGVPPTCQLLPIDFIYGNIRVPEYVQVLQCEWVPKRTVVFSCDTFHNIKSCLGIIPYAPNLVLKMKFDIHKELEHPKVARKVVLSSAHRPFRVSPEIVNRAFKNYLRYSRYMKKGDVVGLDLGIYSPERLPATLYFSVLDIDCTEGLQKNVDMGLLVTEETSVYQQESKQFFLPSSEWDLLGDCKLSPSLPFGLHAYYSTLLKWFQPFFSQKLADDLKPVIILSGSSGCGKSRLLKSVSAKLGVCHWKLDCNNLIASTTLQITANIKSAFSKLTKLTPCIFQLHNAQFLCSDTDGFDREQIALFLIEEISSFRSQHASTVIVLTCQDLSSLSSHLLDFSLRKLVILPPSEGVRKSMLIWLCHRNAIPVSNAVMAQVVAQTQGFNLSDLTRLLHLAKKEMRKRKGTCVTEEDLAPVLDGMCITKTDVSRIEWEDVGGLETLKTNIISSLVSSRLLGGVQGRRGLLLHGPPGTGKTLLARAVASQTSCAFISVKGPELLNMYVGQSEANIRQLFAKAKEAAPCILFFDELDSLAPNRGNKSDSGGVMDRVVSQLLTELDGLNSAGEVFVLGATNRPDLIDQALLRPGRFDKMFYVGPCEDDASKIKVFQALTRKFILKDDFDVTALVKKLPQQVTGAHLYAVCSEAWMNAAKELIGIIFVLSCLIAVCCRQIHVLREISRRSNIIV</sequence>
<accession>A0ABD0YB58</accession>
<evidence type="ECO:0000256" key="3">
    <source>
        <dbReference type="ARBA" id="ARBA00022593"/>
    </source>
</evidence>
<dbReference type="AlphaFoldDB" id="A0ABD0YB58"/>
<dbReference type="GO" id="GO:0016787">
    <property type="term" value="F:hydrolase activity"/>
    <property type="evidence" value="ECO:0007669"/>
    <property type="project" value="UniProtKB-KW"/>
</dbReference>
<dbReference type="PANTHER" id="PTHR23077">
    <property type="entry name" value="AAA-FAMILY ATPASE"/>
    <property type="match status" value="1"/>
</dbReference>
<keyword evidence="6 11" id="KW-0067">ATP-binding</keyword>
<dbReference type="Pfam" id="PF00004">
    <property type="entry name" value="AAA"/>
    <property type="match status" value="2"/>
</dbReference>
<comment type="similarity">
    <text evidence="2 11">Belongs to the AAA ATPase family.</text>
</comment>
<dbReference type="Proteomes" id="UP001558652">
    <property type="component" value="Unassembled WGS sequence"/>
</dbReference>
<protein>
    <recommendedName>
        <fullName evidence="8">Peroxisomal ATPase PEX6</fullName>
    </recommendedName>
    <alternativeName>
        <fullName evidence="9">Peroxin-6</fullName>
    </alternativeName>
</protein>
<evidence type="ECO:0000259" key="12">
    <source>
        <dbReference type="SMART" id="SM00382"/>
    </source>
</evidence>
<keyword evidence="14" id="KW-1185">Reference proteome</keyword>
<keyword evidence="3" id="KW-0962">Peroxisome biogenesis</keyword>
<evidence type="ECO:0000256" key="9">
    <source>
        <dbReference type="ARBA" id="ARBA00034920"/>
    </source>
</evidence>
<dbReference type="GO" id="GO:0007031">
    <property type="term" value="P:peroxisome organization"/>
    <property type="evidence" value="ECO:0007669"/>
    <property type="project" value="UniProtKB-KW"/>
</dbReference>
<feature type="domain" description="AAA+ ATPase" evidence="12">
    <location>
        <begin position="222"/>
        <end position="355"/>
    </location>
</feature>
<evidence type="ECO:0000256" key="1">
    <source>
        <dbReference type="ARBA" id="ARBA00004370"/>
    </source>
</evidence>
<evidence type="ECO:0000313" key="13">
    <source>
        <dbReference type="EMBL" id="KAL1124561.1"/>
    </source>
</evidence>
<keyword evidence="4 11" id="KW-0547">Nucleotide-binding</keyword>
<gene>
    <name evidence="13" type="ORF">AAG570_001185</name>
</gene>
<dbReference type="FunFam" id="3.40.50.300:FF:000109">
    <property type="entry name" value="Peroxisomal biogenesis factor 6"/>
    <property type="match status" value="1"/>
</dbReference>
<dbReference type="SMART" id="SM00382">
    <property type="entry name" value="AAA"/>
    <property type="match status" value="2"/>
</dbReference>
<dbReference type="EMBL" id="JBFDAA010000010">
    <property type="protein sequence ID" value="KAL1124561.1"/>
    <property type="molecule type" value="Genomic_DNA"/>
</dbReference>
<dbReference type="GO" id="GO:0016020">
    <property type="term" value="C:membrane"/>
    <property type="evidence" value="ECO:0007669"/>
    <property type="project" value="UniProtKB-SubCell"/>
</dbReference>
<evidence type="ECO:0000256" key="2">
    <source>
        <dbReference type="ARBA" id="ARBA00006914"/>
    </source>
</evidence>
<comment type="catalytic activity">
    <reaction evidence="10">
        <text>ATP + H2O = ADP + phosphate + H(+)</text>
        <dbReference type="Rhea" id="RHEA:13065"/>
        <dbReference type="ChEBI" id="CHEBI:15377"/>
        <dbReference type="ChEBI" id="CHEBI:15378"/>
        <dbReference type="ChEBI" id="CHEBI:30616"/>
        <dbReference type="ChEBI" id="CHEBI:43474"/>
        <dbReference type="ChEBI" id="CHEBI:456216"/>
    </reaction>
    <physiologicalReaction direction="left-to-right" evidence="10">
        <dbReference type="Rhea" id="RHEA:13066"/>
    </physiologicalReaction>
</comment>
<dbReference type="PANTHER" id="PTHR23077:SF9">
    <property type="entry name" value="PEROXISOMAL ATPASE PEX6"/>
    <property type="match status" value="1"/>
</dbReference>
<dbReference type="InterPro" id="IPR003959">
    <property type="entry name" value="ATPase_AAA_core"/>
</dbReference>
<keyword evidence="7" id="KW-0472">Membrane</keyword>
<comment type="caution">
    <text evidence="13">The sequence shown here is derived from an EMBL/GenBank/DDBJ whole genome shotgun (WGS) entry which is preliminary data.</text>
</comment>
<dbReference type="Gene3D" id="3.40.50.300">
    <property type="entry name" value="P-loop containing nucleotide triphosphate hydrolases"/>
    <property type="match status" value="2"/>
</dbReference>
<evidence type="ECO:0000256" key="8">
    <source>
        <dbReference type="ARBA" id="ARBA00034811"/>
    </source>
</evidence>
<dbReference type="SUPFAM" id="SSF52540">
    <property type="entry name" value="P-loop containing nucleoside triphosphate hydrolases"/>
    <property type="match status" value="2"/>
</dbReference>
<evidence type="ECO:0000256" key="5">
    <source>
        <dbReference type="ARBA" id="ARBA00022801"/>
    </source>
</evidence>
<dbReference type="PROSITE" id="PS00674">
    <property type="entry name" value="AAA"/>
    <property type="match status" value="1"/>
</dbReference>
<reference evidence="13 14" key="1">
    <citation type="submission" date="2024-07" db="EMBL/GenBank/DDBJ databases">
        <title>Chromosome-level genome assembly of the water stick insect Ranatra chinensis (Heteroptera: Nepidae).</title>
        <authorList>
            <person name="Liu X."/>
        </authorList>
    </citation>
    <scope>NUCLEOTIDE SEQUENCE [LARGE SCALE GENOMIC DNA]</scope>
    <source>
        <strain evidence="13">Cailab_2021Rc</strain>
        <tissue evidence="13">Muscle</tissue>
    </source>
</reference>
<evidence type="ECO:0000256" key="7">
    <source>
        <dbReference type="ARBA" id="ARBA00023136"/>
    </source>
</evidence>
<dbReference type="InterPro" id="IPR003593">
    <property type="entry name" value="AAA+_ATPase"/>
</dbReference>
<evidence type="ECO:0000313" key="14">
    <source>
        <dbReference type="Proteomes" id="UP001558652"/>
    </source>
</evidence>
<evidence type="ECO:0000256" key="4">
    <source>
        <dbReference type="ARBA" id="ARBA00022741"/>
    </source>
</evidence>
<dbReference type="InterPro" id="IPR027417">
    <property type="entry name" value="P-loop_NTPase"/>
</dbReference>
<feature type="domain" description="AAA+ ATPase" evidence="12">
    <location>
        <begin position="464"/>
        <end position="602"/>
    </location>
</feature>
<comment type="subcellular location">
    <subcellularLocation>
        <location evidence="1">Membrane</location>
    </subcellularLocation>
</comment>
<organism evidence="13 14">
    <name type="scientific">Ranatra chinensis</name>
    <dbReference type="NCBI Taxonomy" id="642074"/>
    <lineage>
        <taxon>Eukaryota</taxon>
        <taxon>Metazoa</taxon>
        <taxon>Ecdysozoa</taxon>
        <taxon>Arthropoda</taxon>
        <taxon>Hexapoda</taxon>
        <taxon>Insecta</taxon>
        <taxon>Pterygota</taxon>
        <taxon>Neoptera</taxon>
        <taxon>Paraneoptera</taxon>
        <taxon>Hemiptera</taxon>
        <taxon>Heteroptera</taxon>
        <taxon>Panheteroptera</taxon>
        <taxon>Nepomorpha</taxon>
        <taxon>Nepidae</taxon>
        <taxon>Ranatrinae</taxon>
        <taxon>Ranatra</taxon>
    </lineage>
</organism>